<dbReference type="AlphaFoldDB" id="A0A448HH72"/>
<dbReference type="GO" id="GO:0036297">
    <property type="term" value="P:interstrand cross-link repair"/>
    <property type="evidence" value="ECO:0007669"/>
    <property type="project" value="TreeGrafter"/>
</dbReference>
<evidence type="ECO:0000313" key="2">
    <source>
        <dbReference type="EMBL" id="VEG28373.1"/>
    </source>
</evidence>
<dbReference type="Proteomes" id="UP000266895">
    <property type="component" value="Chromosome"/>
</dbReference>
<organism evidence="2 3">
    <name type="scientific">Actinomyces howellii</name>
    <dbReference type="NCBI Taxonomy" id="52771"/>
    <lineage>
        <taxon>Bacteria</taxon>
        <taxon>Bacillati</taxon>
        <taxon>Actinomycetota</taxon>
        <taxon>Actinomycetes</taxon>
        <taxon>Actinomycetales</taxon>
        <taxon>Actinomycetaceae</taxon>
        <taxon>Actinomyces</taxon>
    </lineage>
</organism>
<dbReference type="PANTHER" id="PTHR47957:SF3">
    <property type="entry name" value="ATP-DEPENDENT HELICASE HRQ1"/>
    <property type="match status" value="1"/>
</dbReference>
<reference evidence="2 3" key="1">
    <citation type="submission" date="2018-12" db="EMBL/GenBank/DDBJ databases">
        <authorList>
            <consortium name="Pathogen Informatics"/>
        </authorList>
    </citation>
    <scope>NUCLEOTIDE SEQUENCE [LARGE SCALE GENOMIC DNA]</scope>
    <source>
        <strain evidence="2 3">NCTC11636</strain>
    </source>
</reference>
<keyword evidence="2" id="KW-0547">Nucleotide-binding</keyword>
<keyword evidence="2" id="KW-0378">Hydrolase</keyword>
<accession>A0A448HH72</accession>
<dbReference type="Pfam" id="PF09369">
    <property type="entry name" value="MZB"/>
    <property type="match status" value="1"/>
</dbReference>
<proteinExistence type="predicted"/>
<name>A0A448HH72_9ACTO</name>
<protein>
    <submittedName>
        <fullName evidence="2">Helicase/secretion neighborhood putative DEAH-box helicase</fullName>
    </submittedName>
</protein>
<dbReference type="GO" id="GO:0006289">
    <property type="term" value="P:nucleotide-excision repair"/>
    <property type="evidence" value="ECO:0007669"/>
    <property type="project" value="TreeGrafter"/>
</dbReference>
<dbReference type="GO" id="GO:0043138">
    <property type="term" value="F:3'-5' DNA helicase activity"/>
    <property type="evidence" value="ECO:0007669"/>
    <property type="project" value="TreeGrafter"/>
</dbReference>
<keyword evidence="3" id="KW-1185">Reference proteome</keyword>
<evidence type="ECO:0000259" key="1">
    <source>
        <dbReference type="Pfam" id="PF09369"/>
    </source>
</evidence>
<keyword evidence="2" id="KW-0067">ATP-binding</keyword>
<dbReference type="EMBL" id="LR134350">
    <property type="protein sequence ID" value="VEG28373.1"/>
    <property type="molecule type" value="Genomic_DNA"/>
</dbReference>
<sequence length="80" mass="8337">MMNRRPGPTVFVHDGHAGGAGFAERGFRAGTQWLAAIKACDCARGCPGCMQSPKCGNNNEPLDKAGAAALLRLLLDAAPR</sequence>
<gene>
    <name evidence="2" type="ORF">NCTC11636_01505</name>
</gene>
<keyword evidence="2" id="KW-0347">Helicase</keyword>
<evidence type="ECO:0000313" key="3">
    <source>
        <dbReference type="Proteomes" id="UP000266895"/>
    </source>
</evidence>
<dbReference type="InterPro" id="IPR018973">
    <property type="entry name" value="MZB"/>
</dbReference>
<feature type="domain" description="MrfA-like Zn-binding" evidence="1">
    <location>
        <begin position="7"/>
        <end position="50"/>
    </location>
</feature>
<dbReference type="PANTHER" id="PTHR47957">
    <property type="entry name" value="ATP-DEPENDENT HELICASE HRQ1"/>
    <property type="match status" value="1"/>
</dbReference>
<dbReference type="KEGG" id="ahw:NCTC11636_01505"/>